<dbReference type="Proteomes" id="UP000319432">
    <property type="component" value="Plasmid p1821L02"/>
</dbReference>
<reference evidence="7 8" key="1">
    <citation type="submission" date="2018-11" db="EMBL/GenBank/DDBJ databases">
        <title>Phylogenetic determinants of toxin gene distribution in genomes of Brevibacillus laterosporus.</title>
        <authorList>
            <person name="Glare T.R."/>
            <person name="Durrant A."/>
            <person name="Berry C."/>
            <person name="Palma L."/>
            <person name="Ormskirk M."/>
            <person name="Cox M.O."/>
        </authorList>
    </citation>
    <scope>NUCLEOTIDE SEQUENCE [LARGE SCALE GENOMIC DNA]</scope>
    <source>
        <strain evidence="7 8">1821L</strain>
        <plasmid evidence="7 8">p1821L02</plasmid>
    </source>
</reference>
<geneLocation type="plasmid" evidence="7 8">
    <name>p1821L02</name>
</geneLocation>
<evidence type="ECO:0000256" key="3">
    <source>
        <dbReference type="ARBA" id="ARBA00022679"/>
    </source>
</evidence>
<evidence type="ECO:0000256" key="5">
    <source>
        <dbReference type="RuleBase" id="RU362026"/>
    </source>
</evidence>
<dbReference type="GO" id="GO:0032259">
    <property type="term" value="P:methylation"/>
    <property type="evidence" value="ECO:0007669"/>
    <property type="project" value="UniProtKB-KW"/>
</dbReference>
<dbReference type="PRINTS" id="PR00508">
    <property type="entry name" value="S21N4MTFRASE"/>
</dbReference>
<dbReference type="EC" id="2.1.1.-" evidence="5"/>
<dbReference type="REBASE" id="364096">
    <property type="entry name" value="M.Bla1821LORF815P"/>
</dbReference>
<dbReference type="InterPro" id="IPR002052">
    <property type="entry name" value="DNA_methylase_N6_adenine_CS"/>
</dbReference>
<evidence type="ECO:0000259" key="6">
    <source>
        <dbReference type="Pfam" id="PF01555"/>
    </source>
</evidence>
<feature type="domain" description="DNA methylase N-4/N-6" evidence="6">
    <location>
        <begin position="20"/>
        <end position="219"/>
    </location>
</feature>
<keyword evidence="7" id="KW-0614">Plasmid</keyword>
<dbReference type="SUPFAM" id="SSF53335">
    <property type="entry name" value="S-adenosyl-L-methionine-dependent methyltransferases"/>
    <property type="match status" value="1"/>
</dbReference>
<evidence type="ECO:0000313" key="8">
    <source>
        <dbReference type="Proteomes" id="UP000319432"/>
    </source>
</evidence>
<evidence type="ECO:0000256" key="2">
    <source>
        <dbReference type="ARBA" id="ARBA00022603"/>
    </source>
</evidence>
<gene>
    <name evidence="7" type="ORF">EEL30_00815</name>
</gene>
<proteinExistence type="inferred from homology"/>
<dbReference type="PROSITE" id="PS00092">
    <property type="entry name" value="N6_MTASE"/>
    <property type="match status" value="1"/>
</dbReference>
<evidence type="ECO:0000313" key="7">
    <source>
        <dbReference type="EMBL" id="QDX91054.1"/>
    </source>
</evidence>
<dbReference type="InterPro" id="IPR002941">
    <property type="entry name" value="DNA_methylase_N4/N6"/>
</dbReference>
<comment type="similarity">
    <text evidence="1 5">Belongs to the N(4)/N(6)-methyltransferase family.</text>
</comment>
<accession>A0A518V252</accession>
<dbReference type="Pfam" id="PF01555">
    <property type="entry name" value="N6_N4_Mtase"/>
    <property type="match status" value="1"/>
</dbReference>
<keyword evidence="3 7" id="KW-0808">Transferase</keyword>
<dbReference type="GO" id="GO:0009307">
    <property type="term" value="P:DNA restriction-modification system"/>
    <property type="evidence" value="ECO:0007669"/>
    <property type="project" value="UniProtKB-KW"/>
</dbReference>
<dbReference type="AlphaFoldDB" id="A0A518V252"/>
<dbReference type="EMBL" id="CP033462">
    <property type="protein sequence ID" value="QDX91054.1"/>
    <property type="molecule type" value="Genomic_DNA"/>
</dbReference>
<dbReference type="GO" id="GO:0003677">
    <property type="term" value="F:DNA binding"/>
    <property type="evidence" value="ECO:0007669"/>
    <property type="project" value="InterPro"/>
</dbReference>
<dbReference type="Gene3D" id="3.40.50.150">
    <property type="entry name" value="Vaccinia Virus protein VP39"/>
    <property type="match status" value="1"/>
</dbReference>
<evidence type="ECO:0000256" key="4">
    <source>
        <dbReference type="ARBA" id="ARBA00022747"/>
    </source>
</evidence>
<dbReference type="InterPro" id="IPR001091">
    <property type="entry name" value="RM_Methyltransferase"/>
</dbReference>
<organism evidence="7 8">
    <name type="scientific">Brevibacillus laterosporus</name>
    <name type="common">Bacillus laterosporus</name>
    <dbReference type="NCBI Taxonomy" id="1465"/>
    <lineage>
        <taxon>Bacteria</taxon>
        <taxon>Bacillati</taxon>
        <taxon>Bacillota</taxon>
        <taxon>Bacilli</taxon>
        <taxon>Bacillales</taxon>
        <taxon>Paenibacillaceae</taxon>
        <taxon>Brevibacillus</taxon>
    </lineage>
</organism>
<keyword evidence="4" id="KW-0680">Restriction system</keyword>
<keyword evidence="8" id="KW-1185">Reference proteome</keyword>
<sequence>MIFNMDCITGAKQHLQDETIDLLIADPPYNLGFGGTTQTKTKKPRFNIIANDQLHPRDYQRFTFQWLQEAYRVLKPGRHIYVFIDWRMYPLLYLWMQRVGFIIKNCLVWNKVHMGMGWQYRYQHEFIIFAVKGKNKARRVSNRRATDIWPIPRIASQKTIHPTEKPAKLMESIILNSSQEGETVADFFLGSGPTVEAANKLGRKITGFEIDENYFNLANNRKKLPPL</sequence>
<evidence type="ECO:0000256" key="1">
    <source>
        <dbReference type="ARBA" id="ARBA00006594"/>
    </source>
</evidence>
<dbReference type="OrthoDB" id="9800801at2"/>
<keyword evidence="2 7" id="KW-0489">Methyltransferase</keyword>
<protein>
    <recommendedName>
        <fullName evidence="5">Methyltransferase</fullName>
        <ecNumber evidence="5">2.1.1.-</ecNumber>
    </recommendedName>
</protein>
<name>A0A518V252_BRELA</name>
<dbReference type="GO" id="GO:0008170">
    <property type="term" value="F:N-methyltransferase activity"/>
    <property type="evidence" value="ECO:0007669"/>
    <property type="project" value="InterPro"/>
</dbReference>
<dbReference type="InterPro" id="IPR029063">
    <property type="entry name" value="SAM-dependent_MTases_sf"/>
</dbReference>